<dbReference type="EMBL" id="CAXAMM010005332">
    <property type="protein sequence ID" value="CAK9006857.1"/>
    <property type="molecule type" value="Genomic_DNA"/>
</dbReference>
<feature type="non-terminal residue" evidence="2">
    <location>
        <position position="1"/>
    </location>
</feature>
<comment type="caution">
    <text evidence="2">The sequence shown here is derived from an EMBL/GenBank/DDBJ whole genome shotgun (WGS) entry which is preliminary data.</text>
</comment>
<reference evidence="2 3" key="1">
    <citation type="submission" date="2024-02" db="EMBL/GenBank/DDBJ databases">
        <authorList>
            <person name="Chen Y."/>
            <person name="Shah S."/>
            <person name="Dougan E. K."/>
            <person name="Thang M."/>
            <person name="Chan C."/>
        </authorList>
    </citation>
    <scope>NUCLEOTIDE SEQUENCE [LARGE SCALE GENOMIC DNA]</scope>
</reference>
<name>A0ABP0IXP2_9DINO</name>
<gene>
    <name evidence="2" type="ORF">SCF082_LOCUS9205</name>
</gene>
<evidence type="ECO:0000313" key="3">
    <source>
        <dbReference type="Proteomes" id="UP001642464"/>
    </source>
</evidence>
<organism evidence="2 3">
    <name type="scientific">Durusdinium trenchii</name>
    <dbReference type="NCBI Taxonomy" id="1381693"/>
    <lineage>
        <taxon>Eukaryota</taxon>
        <taxon>Sar</taxon>
        <taxon>Alveolata</taxon>
        <taxon>Dinophyceae</taxon>
        <taxon>Suessiales</taxon>
        <taxon>Symbiodiniaceae</taxon>
        <taxon>Durusdinium</taxon>
    </lineage>
</organism>
<evidence type="ECO:0000313" key="2">
    <source>
        <dbReference type="EMBL" id="CAK9006857.1"/>
    </source>
</evidence>
<feature type="non-terminal residue" evidence="2">
    <location>
        <position position="156"/>
    </location>
</feature>
<feature type="compositionally biased region" description="Polar residues" evidence="1">
    <location>
        <begin position="107"/>
        <end position="124"/>
    </location>
</feature>
<feature type="region of interest" description="Disordered" evidence="1">
    <location>
        <begin position="100"/>
        <end position="156"/>
    </location>
</feature>
<accession>A0ABP0IXP2</accession>
<proteinExistence type="predicted"/>
<sequence>HLGAQELRFFASTQRAYSRRPACAYRQSLPMAQITNLPMTSTNAPAPLSPKAEGYANDYTAEPMKIVSSLETSPGSKLRATAPVFLPKQFQVECEKKLYTEEDDLASPTSKDPGSPSSVMSRTGTRVHFPPGLEPPDDTPSHGSSLHASGLCRRAE</sequence>
<keyword evidence="3" id="KW-1185">Reference proteome</keyword>
<protein>
    <submittedName>
        <fullName evidence="2">Uncharacterized protein</fullName>
    </submittedName>
</protein>
<evidence type="ECO:0000256" key="1">
    <source>
        <dbReference type="SAM" id="MobiDB-lite"/>
    </source>
</evidence>
<dbReference type="Proteomes" id="UP001642464">
    <property type="component" value="Unassembled WGS sequence"/>
</dbReference>